<dbReference type="SUPFAM" id="SSF52540">
    <property type="entry name" value="P-loop containing nucleoside triphosphate hydrolases"/>
    <property type="match status" value="1"/>
</dbReference>
<dbReference type="InterPro" id="IPR027417">
    <property type="entry name" value="P-loop_NTPase"/>
</dbReference>
<gene>
    <name evidence="9" type="primary">RPPL1_54</name>
    <name evidence="9" type="ORF">g.123888</name>
</gene>
<dbReference type="PANTHER" id="PTHR36766">
    <property type="entry name" value="PLANT BROAD-SPECTRUM MILDEW RESISTANCE PROTEIN RPW8"/>
    <property type="match status" value="1"/>
</dbReference>
<keyword evidence="6" id="KW-0067">ATP-binding</keyword>
<reference evidence="9" key="1">
    <citation type="submission" date="2015-07" db="EMBL/GenBank/DDBJ databases">
        <title>Transcriptome Assembly of Anthurium amnicola.</title>
        <authorList>
            <person name="Suzuki J."/>
        </authorList>
    </citation>
    <scope>NUCLEOTIDE SEQUENCE</scope>
</reference>
<feature type="domain" description="Disease resistance N-terminal" evidence="8">
    <location>
        <begin position="11"/>
        <end position="93"/>
    </location>
</feature>
<dbReference type="GO" id="GO:0006952">
    <property type="term" value="P:defense response"/>
    <property type="evidence" value="ECO:0007669"/>
    <property type="project" value="UniProtKB-KW"/>
</dbReference>
<dbReference type="Pfam" id="PF00931">
    <property type="entry name" value="NB-ARC"/>
    <property type="match status" value="1"/>
</dbReference>
<dbReference type="GO" id="GO:0043531">
    <property type="term" value="F:ADP binding"/>
    <property type="evidence" value="ECO:0007669"/>
    <property type="project" value="InterPro"/>
</dbReference>
<evidence type="ECO:0000256" key="2">
    <source>
        <dbReference type="ARBA" id="ARBA00022614"/>
    </source>
</evidence>
<proteinExistence type="inferred from homology"/>
<comment type="similarity">
    <text evidence="1">Belongs to the disease resistance NB-LRR family.</text>
</comment>
<dbReference type="PANTHER" id="PTHR36766:SF40">
    <property type="entry name" value="DISEASE RESISTANCE PROTEIN RGA3"/>
    <property type="match status" value="1"/>
</dbReference>
<evidence type="ECO:0000256" key="4">
    <source>
        <dbReference type="ARBA" id="ARBA00022741"/>
    </source>
</evidence>
<evidence type="ECO:0000256" key="5">
    <source>
        <dbReference type="ARBA" id="ARBA00022821"/>
    </source>
</evidence>
<evidence type="ECO:0000259" key="8">
    <source>
        <dbReference type="Pfam" id="PF18052"/>
    </source>
</evidence>
<evidence type="ECO:0000259" key="7">
    <source>
        <dbReference type="Pfam" id="PF00931"/>
    </source>
</evidence>
<organism evidence="9">
    <name type="scientific">Anthurium amnicola</name>
    <dbReference type="NCBI Taxonomy" id="1678845"/>
    <lineage>
        <taxon>Eukaryota</taxon>
        <taxon>Viridiplantae</taxon>
        <taxon>Streptophyta</taxon>
        <taxon>Embryophyta</taxon>
        <taxon>Tracheophyta</taxon>
        <taxon>Spermatophyta</taxon>
        <taxon>Magnoliopsida</taxon>
        <taxon>Liliopsida</taxon>
        <taxon>Araceae</taxon>
        <taxon>Pothoideae</taxon>
        <taxon>Potheae</taxon>
        <taxon>Anthurium</taxon>
    </lineage>
</organism>
<dbReference type="EMBL" id="GDJX01021804">
    <property type="protein sequence ID" value="JAT46132.1"/>
    <property type="molecule type" value="Transcribed_RNA"/>
</dbReference>
<dbReference type="Pfam" id="PF18052">
    <property type="entry name" value="Rx_N"/>
    <property type="match status" value="1"/>
</dbReference>
<sequence length="349" mass="39148">MELLAKVGDVVVSSLLAMGLERAIEELKRICRVPEEIQRLTTTVKLIKAVLKDAEEKQVSNEAVRDWLRDLKQAFLDAEDLVDEITTDAALQPMGAEGSKKVRTIIGSIAYKILTAPQIQHINQTIEDLARQKDMLGLQQVTSVENRLVEYRRRQPTSSLLADKTSVIGRDSEKEEIKKLLLSSSFCEAESSNSRSFSILPIVGMGGLGKTTLTRLVYNDEEVKKHFEVKMWVCVSNDFDLIRLTREIIEAASTSKGKNEQCPIPAHWDSLQQKLRQEVEEEVKGALKFCFSGFKELVLNPLKEALAMCLDCWERDKHEAVQAIVGPLSGTWWGSRTPKKQGDPTGSTH</sequence>
<protein>
    <submittedName>
        <fullName evidence="9">Putative disease resistance RPP13-like protein 1</fullName>
    </submittedName>
</protein>
<dbReference type="Gene3D" id="3.40.50.300">
    <property type="entry name" value="P-loop containing nucleotide triphosphate hydrolases"/>
    <property type="match status" value="1"/>
</dbReference>
<dbReference type="InterPro" id="IPR002182">
    <property type="entry name" value="NB-ARC"/>
</dbReference>
<accession>A0A1D1XUT2</accession>
<dbReference type="Gene3D" id="1.20.5.4130">
    <property type="match status" value="1"/>
</dbReference>
<keyword evidence="5" id="KW-0611">Plant defense</keyword>
<dbReference type="GO" id="GO:0005524">
    <property type="term" value="F:ATP binding"/>
    <property type="evidence" value="ECO:0007669"/>
    <property type="project" value="UniProtKB-KW"/>
</dbReference>
<evidence type="ECO:0000256" key="1">
    <source>
        <dbReference type="ARBA" id="ARBA00008894"/>
    </source>
</evidence>
<evidence type="ECO:0000313" key="9">
    <source>
        <dbReference type="EMBL" id="JAT46132.1"/>
    </source>
</evidence>
<dbReference type="InterPro" id="IPR041118">
    <property type="entry name" value="Rx_N"/>
</dbReference>
<keyword evidence="2" id="KW-0433">Leucine-rich repeat</keyword>
<evidence type="ECO:0000256" key="3">
    <source>
        <dbReference type="ARBA" id="ARBA00022737"/>
    </source>
</evidence>
<dbReference type="AlphaFoldDB" id="A0A1D1XUT2"/>
<name>A0A1D1XUT2_9ARAE</name>
<feature type="domain" description="NB-ARC" evidence="7">
    <location>
        <begin position="194"/>
        <end position="273"/>
    </location>
</feature>
<keyword evidence="3" id="KW-0677">Repeat</keyword>
<evidence type="ECO:0000256" key="6">
    <source>
        <dbReference type="ARBA" id="ARBA00022840"/>
    </source>
</evidence>
<keyword evidence="4" id="KW-0547">Nucleotide-binding</keyword>